<dbReference type="Gene3D" id="2.60.40.2380">
    <property type="match status" value="1"/>
</dbReference>
<dbReference type="KEGG" id="chu:CHU_3338"/>
<feature type="domain" description="Transposase zinc-ribbon" evidence="5">
    <location>
        <begin position="519"/>
        <end position="562"/>
    </location>
</feature>
<evidence type="ECO:0008006" key="8">
    <source>
        <dbReference type="Google" id="ProtNLM"/>
    </source>
</evidence>
<dbReference type="Pfam" id="PF07696">
    <property type="entry name" value="7TMR-DISMED2"/>
    <property type="match status" value="1"/>
</dbReference>
<evidence type="ECO:0000313" key="7">
    <source>
        <dbReference type="Proteomes" id="UP000001822"/>
    </source>
</evidence>
<dbReference type="EMBL" id="CP000383">
    <property type="protein sequence ID" value="ABG60574.1"/>
    <property type="molecule type" value="Genomic_DNA"/>
</dbReference>
<gene>
    <name evidence="6" type="ordered locus">CHU_3338</name>
</gene>
<feature type="domain" description="7TM-DISM receptor extracellular" evidence="3">
    <location>
        <begin position="196"/>
        <end position="398"/>
    </location>
</feature>
<feature type="transmembrane region" description="Helical" evidence="2">
    <location>
        <begin position="262"/>
        <end position="280"/>
    </location>
</feature>
<dbReference type="InterPro" id="IPR011623">
    <property type="entry name" value="7TMR_DISM_rcpt_extracell_dom1"/>
</dbReference>
<proteinExistence type="predicted"/>
<evidence type="ECO:0000256" key="2">
    <source>
        <dbReference type="SAM" id="Phobius"/>
    </source>
</evidence>
<sequence length="641" mass="74726">MIAQSLFNLLTAYLMNRFPVMFIWLLCTVHAHASDVLILSNAQVNGISLSDNYITILEDTTAAFSITEVIAADSAQQFKQASYNFNIHPASVYWIKFTVKNEGDVFTQYVIENYYAHAKEFSVFYQEHGKLFQQKTGEYVTYKNRNFSHKNLVLDLPAPQAGNERTFYLKVYSGLYVNFNFVINNQHSFTHYSTTEYFFLGIYYGIILLLILYNIILFFTIRARLYILYIFYLLSGMLISINEDKLGYQYLWPEQPELNPLLSFHVAPVLLVFCFIVYASNFLELYKRIKSLFFLVWASFAFYIAVFILNFYFPLLLAIRILTPLPFLMVFISTIIIYSKGYKSARFFILGAGLILTSIILIQLRALAIIMGSIFTVYIFNYSLIIESIILSIALSDRISIIRKEKEAAQASVLKELKEKEQLQIEVNKQLKEKQEMQQRINQELEIKVTERTRELSSRSEELEIANVKLQSLIEQTNRMNIKLDLDNWELKKNVRHELVQRITGQEVSIDIFKTVFKDDITCLRFLDELKWSNGFVCTKCQYTKYKEVEHTYVRKCSRCSHPESVTANTFLHGIKFSITHALYLIYLIHTRKGDVKLEHISEIAGISIVSASKFRAKVMEKTLLLEKKQKIVTWEEIILN</sequence>
<feature type="domain" description="7TM-DISM receptor extracellular" evidence="4">
    <location>
        <begin position="52"/>
        <end position="181"/>
    </location>
</feature>
<keyword evidence="2" id="KW-0472">Membrane</keyword>
<reference evidence="6 7" key="1">
    <citation type="journal article" date="2007" name="Appl. Environ. Microbiol.">
        <title>Genome sequence of the cellulolytic gliding bacterium Cytophaga hutchinsonii.</title>
        <authorList>
            <person name="Xie G."/>
            <person name="Bruce D.C."/>
            <person name="Challacombe J.F."/>
            <person name="Chertkov O."/>
            <person name="Detter J.C."/>
            <person name="Gilna P."/>
            <person name="Han C.S."/>
            <person name="Lucas S."/>
            <person name="Misra M."/>
            <person name="Myers G.L."/>
            <person name="Richardson P."/>
            <person name="Tapia R."/>
            <person name="Thayer N."/>
            <person name="Thompson L.S."/>
            <person name="Brettin T.S."/>
            <person name="Henrissat B."/>
            <person name="Wilson D.B."/>
            <person name="McBride M.J."/>
        </authorList>
    </citation>
    <scope>NUCLEOTIDE SEQUENCE [LARGE SCALE GENOMIC DNA]</scope>
    <source>
        <strain evidence="7">ATCC 33406 / DSM 1761 / CIP 103989 / NBRC 15051 / NCIMB 9469 / D465</strain>
    </source>
</reference>
<evidence type="ECO:0000259" key="5">
    <source>
        <dbReference type="Pfam" id="PF12760"/>
    </source>
</evidence>
<keyword evidence="2" id="KW-0812">Transmembrane</keyword>
<dbReference type="InterPro" id="IPR011622">
    <property type="entry name" value="7TMR_DISM_rcpt_extracell_dom2"/>
</dbReference>
<feature type="transmembrane region" description="Helical" evidence="2">
    <location>
        <begin position="226"/>
        <end position="242"/>
    </location>
</feature>
<dbReference type="Pfam" id="PF12760">
    <property type="entry name" value="Zn_ribbon_IS1595"/>
    <property type="match status" value="1"/>
</dbReference>
<accession>A0A6N4SVW9</accession>
<dbReference type="Pfam" id="PF07695">
    <property type="entry name" value="7TMR-DISM_7TM"/>
    <property type="match status" value="1"/>
</dbReference>
<dbReference type="Proteomes" id="UP000001822">
    <property type="component" value="Chromosome"/>
</dbReference>
<evidence type="ECO:0000313" key="6">
    <source>
        <dbReference type="EMBL" id="ABG60574.1"/>
    </source>
</evidence>
<dbReference type="AlphaFoldDB" id="A0A6N4SVW9"/>
<evidence type="ECO:0000259" key="4">
    <source>
        <dbReference type="Pfam" id="PF07696"/>
    </source>
</evidence>
<evidence type="ECO:0000259" key="3">
    <source>
        <dbReference type="Pfam" id="PF07695"/>
    </source>
</evidence>
<dbReference type="InterPro" id="IPR024442">
    <property type="entry name" value="Transposase_Zn_ribbon"/>
</dbReference>
<feature type="transmembrane region" description="Helical" evidence="2">
    <location>
        <begin position="319"/>
        <end position="338"/>
    </location>
</feature>
<keyword evidence="7" id="KW-1185">Reference proteome</keyword>
<keyword evidence="1" id="KW-0175">Coiled coil</keyword>
<evidence type="ECO:0000256" key="1">
    <source>
        <dbReference type="SAM" id="Coils"/>
    </source>
</evidence>
<feature type="transmembrane region" description="Helical" evidence="2">
    <location>
        <begin position="197"/>
        <end position="219"/>
    </location>
</feature>
<organism evidence="6 7">
    <name type="scientific">Cytophaga hutchinsonii (strain ATCC 33406 / DSM 1761 / CIP 103989 / NBRC 15051 / NCIMB 9469 / D465)</name>
    <dbReference type="NCBI Taxonomy" id="269798"/>
    <lineage>
        <taxon>Bacteria</taxon>
        <taxon>Pseudomonadati</taxon>
        <taxon>Bacteroidota</taxon>
        <taxon>Cytophagia</taxon>
        <taxon>Cytophagales</taxon>
        <taxon>Cytophagaceae</taxon>
        <taxon>Cytophaga</taxon>
    </lineage>
</organism>
<feature type="transmembrane region" description="Helical" evidence="2">
    <location>
        <begin position="345"/>
        <end position="364"/>
    </location>
</feature>
<name>A0A6N4SVW9_CYTH3</name>
<feature type="transmembrane region" description="Helical" evidence="2">
    <location>
        <begin position="370"/>
        <end position="395"/>
    </location>
</feature>
<feature type="coiled-coil region" evidence="1">
    <location>
        <begin position="406"/>
        <end position="480"/>
    </location>
</feature>
<keyword evidence="2" id="KW-1133">Transmembrane helix</keyword>
<feature type="transmembrane region" description="Helical" evidence="2">
    <location>
        <begin position="292"/>
        <end position="313"/>
    </location>
</feature>
<protein>
    <recommendedName>
        <fullName evidence="8">Chromosome segregation ATPase</fullName>
    </recommendedName>
</protein>